<accession>A0A2U2XCY5</accession>
<dbReference type="EMBL" id="QFRJ01000005">
    <property type="protein sequence ID" value="PWH85633.1"/>
    <property type="molecule type" value="Genomic_DNA"/>
</dbReference>
<comment type="caution">
    <text evidence="1">The sequence shown here is derived from an EMBL/GenBank/DDBJ whole genome shotgun (WGS) entry which is preliminary data.</text>
</comment>
<dbReference type="OrthoDB" id="1440275at2"/>
<reference evidence="1 2" key="2">
    <citation type="submission" date="2018-05" db="EMBL/GenBank/DDBJ databases">
        <authorList>
            <person name="Lanie J.A."/>
            <person name="Ng W.-L."/>
            <person name="Kazmierczak K.M."/>
            <person name="Andrzejewski T.M."/>
            <person name="Davidsen T.M."/>
            <person name="Wayne K.J."/>
            <person name="Tettelin H."/>
            <person name="Glass J.I."/>
            <person name="Rusch D."/>
            <person name="Podicherti R."/>
            <person name="Tsui H.-C.T."/>
            <person name="Winkler M.E."/>
        </authorList>
    </citation>
    <scope>NUCLEOTIDE SEQUENCE [LARGE SCALE GENOMIC DNA]</scope>
    <source>
        <strain evidence="1 2">C305</strain>
    </source>
</reference>
<dbReference type="RefSeq" id="WP_109359338.1">
    <property type="nucleotide sequence ID" value="NZ_QFRJ01000005.1"/>
</dbReference>
<evidence type="ECO:0000313" key="2">
    <source>
        <dbReference type="Proteomes" id="UP000245370"/>
    </source>
</evidence>
<dbReference type="AlphaFoldDB" id="A0A2U2XCY5"/>
<reference evidence="1 2" key="1">
    <citation type="submission" date="2018-05" db="EMBL/GenBank/DDBJ databases">
        <title>Brumimicrobium oceani sp. nov., isolated from coastal sediment.</title>
        <authorList>
            <person name="Kou Y."/>
        </authorList>
    </citation>
    <scope>NUCLEOTIDE SEQUENCE [LARGE SCALE GENOMIC DNA]</scope>
    <source>
        <strain evidence="1 2">C305</strain>
    </source>
</reference>
<organism evidence="1 2">
    <name type="scientific">Brumimicrobium oceani</name>
    <dbReference type="NCBI Taxonomy" id="2100725"/>
    <lineage>
        <taxon>Bacteria</taxon>
        <taxon>Pseudomonadati</taxon>
        <taxon>Bacteroidota</taxon>
        <taxon>Flavobacteriia</taxon>
        <taxon>Flavobacteriales</taxon>
        <taxon>Crocinitomicaceae</taxon>
        <taxon>Brumimicrobium</taxon>
    </lineage>
</organism>
<dbReference type="Proteomes" id="UP000245370">
    <property type="component" value="Unassembled WGS sequence"/>
</dbReference>
<protein>
    <recommendedName>
        <fullName evidence="3">Outer membrane protein beta-barrel domain-containing protein</fullName>
    </recommendedName>
</protein>
<proteinExistence type="predicted"/>
<name>A0A2U2XCY5_9FLAO</name>
<sequence length="181" mass="20049">MKQLLPIIFLSFSIITQAQQIDKKEYEFYHKNPSYVGFGLGLDYGGFGGKLEYILVDYAGIFLGLGYNLTGLGVNGGLVIKPLAKRQVTPYFQGMYGYTATVKIEGTNQFNRTDYGFSLGAGIEIKTKKLNAWQIGAILPFRSKGFNAYYQELIDNPYVSLSGELPPVGISIGFKILIKTD</sequence>
<gene>
    <name evidence="1" type="ORF">DIT68_08325</name>
</gene>
<evidence type="ECO:0008006" key="3">
    <source>
        <dbReference type="Google" id="ProtNLM"/>
    </source>
</evidence>
<keyword evidence="2" id="KW-1185">Reference proteome</keyword>
<evidence type="ECO:0000313" key="1">
    <source>
        <dbReference type="EMBL" id="PWH85633.1"/>
    </source>
</evidence>